<dbReference type="GO" id="GO:0006886">
    <property type="term" value="P:intracellular protein transport"/>
    <property type="evidence" value="ECO:0007669"/>
    <property type="project" value="UniProtKB-ARBA"/>
</dbReference>
<evidence type="ECO:0000256" key="2">
    <source>
        <dbReference type="ARBA" id="ARBA00009594"/>
    </source>
</evidence>
<evidence type="ECO:0000256" key="3">
    <source>
        <dbReference type="ARBA" id="ARBA00022448"/>
    </source>
</evidence>
<evidence type="ECO:0000256" key="7">
    <source>
        <dbReference type="PROSITE-ProRule" id="PRU00644"/>
    </source>
</evidence>
<feature type="region of interest" description="Disordered" evidence="8">
    <location>
        <begin position="236"/>
        <end position="452"/>
    </location>
</feature>
<accession>A0A2X0LIF7</accession>
<comment type="subcellular location">
    <subcellularLocation>
        <location evidence="1">Endosome</location>
    </subcellularLocation>
</comment>
<feature type="compositionally biased region" description="Low complexity" evidence="8">
    <location>
        <begin position="431"/>
        <end position="444"/>
    </location>
</feature>
<comment type="similarity">
    <text evidence="2">Belongs to the ubiquitin-conjugating enzyme family. UEV subfamily.</text>
</comment>
<feature type="domain" description="SB" evidence="9">
    <location>
        <begin position="551"/>
        <end position="617"/>
    </location>
</feature>
<dbReference type="InterPro" id="IPR037202">
    <property type="entry name" value="ESCRT_assembly_dom"/>
</dbReference>
<dbReference type="InterPro" id="IPR016135">
    <property type="entry name" value="UBQ-conjugating_enzyme/RWD"/>
</dbReference>
<dbReference type="Pfam" id="PF09454">
    <property type="entry name" value="Vps23_core"/>
    <property type="match status" value="1"/>
</dbReference>
<evidence type="ECO:0000256" key="8">
    <source>
        <dbReference type="SAM" id="MobiDB-lite"/>
    </source>
</evidence>
<dbReference type="GO" id="GO:0043130">
    <property type="term" value="F:ubiquitin binding"/>
    <property type="evidence" value="ECO:0007669"/>
    <property type="project" value="TreeGrafter"/>
</dbReference>
<dbReference type="SUPFAM" id="SSF54495">
    <property type="entry name" value="UBC-like"/>
    <property type="match status" value="1"/>
</dbReference>
<dbReference type="Gene3D" id="6.10.140.820">
    <property type="match status" value="1"/>
</dbReference>
<feature type="compositionally biased region" description="Polar residues" evidence="8">
    <location>
        <begin position="166"/>
        <end position="176"/>
    </location>
</feature>
<dbReference type="OrthoDB" id="306304at2759"/>
<sequence length="617" mass="66247">MSSPAASTLRHTCRHYPHRDAAILQVLATLDHFRGSLYHELNDFTYDDGRVELLLSITGVIPVPIQRATYQCPITFWLPLDFPNKPPMVFVLPSSTLIVRPGPNIEPSGKVVESAYLDNWARKAEVRLRRALAIAEGGCSLVALVVEELIPMFSRRYPVMARPASKPSTEPKAQTRPSPPPPPPPPSTMPSHSGAPPRPPAPPIKPASPFGNHRSSPSLASSGFVANGAEQQDAAYVSVGSSSPRGLSAPRPPQPPITPLHPTDPRYQSPTPNHPPPPVYPLPNQNPQHARSSSLDQSSPVAAAPVQHPPQPPYSAPFQPFQPPPNQPVASSSGAHPSPPYSSSSPSPAIGHSHTVIPPHYSGPGPNGEGVYNPSLPRVAPISHGVNGTKVVSTGQRSTGPLRPSANFLDDDDDPSRGPGTGTTSYMKGVASTAASGSGTTAAAAPPPPRPTNPALLALRQQLLDKLSHSLHALQIQTHEELQHQNVLRGDLLKGEPAMVDEMQRLQVVKTVCETVEGRYAKVVEEAEKRLGEYQSKGEGPEVDEIVCSSTIVYKQLLDLITEDAALEDTIYHLGRGLNSDVAKIDLDQFLKRVRSLARDQFIRRALINKILLGLAN</sequence>
<feature type="compositionally biased region" description="Pro residues" evidence="8">
    <location>
        <begin position="250"/>
        <end position="259"/>
    </location>
</feature>
<dbReference type="PROSITE" id="PS51322">
    <property type="entry name" value="UEV"/>
    <property type="match status" value="1"/>
</dbReference>
<feature type="region of interest" description="Disordered" evidence="8">
    <location>
        <begin position="161"/>
        <end position="223"/>
    </location>
</feature>
<name>A0A2X0LIF7_9BASI</name>
<keyword evidence="4" id="KW-0967">Endosome</keyword>
<dbReference type="InterPro" id="IPR017916">
    <property type="entry name" value="SB_dom"/>
</dbReference>
<dbReference type="PANTHER" id="PTHR23306:SF3">
    <property type="entry name" value="TUMOR SUPPRESSOR PROTEIN 101"/>
    <property type="match status" value="1"/>
</dbReference>
<dbReference type="EMBL" id="FMWP01000092">
    <property type="protein sequence ID" value="SCZ97415.1"/>
    <property type="molecule type" value="Genomic_DNA"/>
</dbReference>
<evidence type="ECO:0000256" key="5">
    <source>
        <dbReference type="ARBA" id="ARBA00022927"/>
    </source>
</evidence>
<evidence type="ECO:0000256" key="4">
    <source>
        <dbReference type="ARBA" id="ARBA00022753"/>
    </source>
</evidence>
<dbReference type="InterPro" id="IPR008883">
    <property type="entry name" value="UEV_N"/>
</dbReference>
<dbReference type="Proteomes" id="UP000249723">
    <property type="component" value="Unassembled WGS sequence"/>
</dbReference>
<organism evidence="11 12">
    <name type="scientific">Microbotryum saponariae</name>
    <dbReference type="NCBI Taxonomy" id="289078"/>
    <lineage>
        <taxon>Eukaryota</taxon>
        <taxon>Fungi</taxon>
        <taxon>Dikarya</taxon>
        <taxon>Basidiomycota</taxon>
        <taxon>Pucciniomycotina</taxon>
        <taxon>Microbotryomycetes</taxon>
        <taxon>Microbotryales</taxon>
        <taxon>Microbotryaceae</taxon>
        <taxon>Microbotryum</taxon>
    </lineage>
</organism>
<reference evidence="12" key="1">
    <citation type="submission" date="2016-10" db="EMBL/GenBank/DDBJ databases">
        <authorList>
            <person name="Jeantristanb JTB J.-T."/>
            <person name="Ricardo R."/>
        </authorList>
    </citation>
    <scope>NUCLEOTIDE SEQUENCE [LARGE SCALE GENOMIC DNA]</scope>
</reference>
<dbReference type="CDD" id="cd11685">
    <property type="entry name" value="UEV_TSG101-like"/>
    <property type="match status" value="1"/>
</dbReference>
<dbReference type="GO" id="GO:0072666">
    <property type="term" value="P:establishment of protein localization to vacuole"/>
    <property type="evidence" value="ECO:0007669"/>
    <property type="project" value="UniProtKB-ARBA"/>
</dbReference>
<evidence type="ECO:0000259" key="10">
    <source>
        <dbReference type="PROSITE" id="PS51322"/>
    </source>
</evidence>
<protein>
    <submittedName>
        <fullName evidence="11">BZ3500_MvSof-1268-A1-R1_Chr4-2g07199 protein</fullName>
    </submittedName>
</protein>
<dbReference type="STRING" id="289078.A0A2X0LIF7"/>
<dbReference type="PANTHER" id="PTHR23306">
    <property type="entry name" value="TUMOR SUSCEPTIBILITY GENE 101 PROTEIN-RELATED"/>
    <property type="match status" value="1"/>
</dbReference>
<keyword evidence="6" id="KW-0175">Coiled coil</keyword>
<evidence type="ECO:0000313" key="11">
    <source>
        <dbReference type="EMBL" id="SCZ97415.1"/>
    </source>
</evidence>
<feature type="compositionally biased region" description="Pro residues" evidence="8">
    <location>
        <begin position="307"/>
        <end position="327"/>
    </location>
</feature>
<dbReference type="Gene3D" id="3.10.110.10">
    <property type="entry name" value="Ubiquitin Conjugating Enzyme"/>
    <property type="match status" value="1"/>
</dbReference>
<dbReference type="SUPFAM" id="SSF140111">
    <property type="entry name" value="Endosomal sorting complex assembly domain"/>
    <property type="match status" value="1"/>
</dbReference>
<feature type="compositionally biased region" description="Pro residues" evidence="8">
    <location>
        <begin position="177"/>
        <end position="188"/>
    </location>
</feature>
<feature type="domain" description="UEV" evidence="10">
    <location>
        <begin position="3"/>
        <end position="163"/>
    </location>
</feature>
<dbReference type="AlphaFoldDB" id="A0A2X0LIF7"/>
<feature type="compositionally biased region" description="Pro residues" evidence="8">
    <location>
        <begin position="272"/>
        <end position="281"/>
    </location>
</feature>
<evidence type="ECO:0000313" key="12">
    <source>
        <dbReference type="Proteomes" id="UP000249723"/>
    </source>
</evidence>
<feature type="compositionally biased region" description="Pro residues" evidence="8">
    <location>
        <begin position="196"/>
        <end position="206"/>
    </location>
</feature>
<evidence type="ECO:0000256" key="1">
    <source>
        <dbReference type="ARBA" id="ARBA00004177"/>
    </source>
</evidence>
<dbReference type="InterPro" id="IPR052070">
    <property type="entry name" value="ESCRT-I_UEV_domain"/>
</dbReference>
<dbReference type="Pfam" id="PF05743">
    <property type="entry name" value="UEV"/>
    <property type="match status" value="1"/>
</dbReference>
<evidence type="ECO:0000259" key="9">
    <source>
        <dbReference type="PROSITE" id="PS51312"/>
    </source>
</evidence>
<evidence type="ECO:0000256" key="6">
    <source>
        <dbReference type="ARBA" id="ARBA00023054"/>
    </source>
</evidence>
<keyword evidence="12" id="KW-1185">Reference proteome</keyword>
<feature type="compositionally biased region" description="Polar residues" evidence="8">
    <location>
        <begin position="390"/>
        <end position="399"/>
    </location>
</feature>
<proteinExistence type="inferred from homology"/>
<feature type="compositionally biased region" description="Low complexity" evidence="8">
    <location>
        <begin position="328"/>
        <end position="354"/>
    </location>
</feature>
<keyword evidence="5 7" id="KW-0653">Protein transport</keyword>
<keyword evidence="3 7" id="KW-0813">Transport</keyword>
<dbReference type="GO" id="GO:0000813">
    <property type="term" value="C:ESCRT I complex"/>
    <property type="evidence" value="ECO:0007669"/>
    <property type="project" value="TreeGrafter"/>
</dbReference>
<dbReference type="PROSITE" id="PS51312">
    <property type="entry name" value="SB"/>
    <property type="match status" value="1"/>
</dbReference>
<dbReference type="GO" id="GO:0043162">
    <property type="term" value="P:ubiquitin-dependent protein catabolic process via the multivesicular body sorting pathway"/>
    <property type="evidence" value="ECO:0007669"/>
    <property type="project" value="UniProtKB-ARBA"/>
</dbReference>
<gene>
    <name evidence="11" type="ORF">BZ3500_MVSOF-1268-A1-R1_CHR4-2G07199</name>
</gene>